<keyword evidence="8" id="KW-0238">DNA-binding</keyword>
<evidence type="ECO:0000313" key="18">
    <source>
        <dbReference type="Proteomes" id="UP000219252"/>
    </source>
</evidence>
<dbReference type="OrthoDB" id="9810135at2"/>
<evidence type="ECO:0000256" key="14">
    <source>
        <dbReference type="PROSITE-ProRule" id="PRU00560"/>
    </source>
</evidence>
<keyword evidence="7 14" id="KW-0067">ATP-binding</keyword>
<evidence type="ECO:0000256" key="4">
    <source>
        <dbReference type="ARBA" id="ARBA00022801"/>
    </source>
</evidence>
<dbReference type="GO" id="GO:0005829">
    <property type="term" value="C:cytosol"/>
    <property type="evidence" value="ECO:0007669"/>
    <property type="project" value="TreeGrafter"/>
</dbReference>
<organism evidence="17 18">
    <name type="scientific">Ureibacillus acetophenoni</name>
    <dbReference type="NCBI Taxonomy" id="614649"/>
    <lineage>
        <taxon>Bacteria</taxon>
        <taxon>Bacillati</taxon>
        <taxon>Bacillota</taxon>
        <taxon>Bacilli</taxon>
        <taxon>Bacillales</taxon>
        <taxon>Caryophanaceae</taxon>
        <taxon>Ureibacillus</taxon>
    </lineage>
</organism>
<dbReference type="Pfam" id="PF13361">
    <property type="entry name" value="UvrD_C"/>
    <property type="match status" value="2"/>
</dbReference>
<dbReference type="EMBL" id="OBQC01000014">
    <property type="protein sequence ID" value="SOC43093.1"/>
    <property type="molecule type" value="Genomic_DNA"/>
</dbReference>
<feature type="domain" description="UvrD-like helicase ATP-binding" evidence="15">
    <location>
        <begin position="1"/>
        <end position="399"/>
    </location>
</feature>
<keyword evidence="1" id="KW-0540">Nuclease</keyword>
<dbReference type="PANTHER" id="PTHR11070">
    <property type="entry name" value="UVRD / RECB / PCRA DNA HELICASE FAMILY MEMBER"/>
    <property type="match status" value="1"/>
</dbReference>
<dbReference type="InterPro" id="IPR038726">
    <property type="entry name" value="PDDEXK_AddAB-type"/>
</dbReference>
<evidence type="ECO:0000256" key="2">
    <source>
        <dbReference type="ARBA" id="ARBA00022741"/>
    </source>
</evidence>
<dbReference type="InterPro" id="IPR011335">
    <property type="entry name" value="Restrct_endonuc-II-like"/>
</dbReference>
<keyword evidence="6 17" id="KW-0269">Exonuclease</keyword>
<comment type="catalytic activity">
    <reaction evidence="13">
        <text>ATP + H2O = ADP + phosphate + H(+)</text>
        <dbReference type="Rhea" id="RHEA:13065"/>
        <dbReference type="ChEBI" id="CHEBI:15377"/>
        <dbReference type="ChEBI" id="CHEBI:15378"/>
        <dbReference type="ChEBI" id="CHEBI:30616"/>
        <dbReference type="ChEBI" id="CHEBI:43474"/>
        <dbReference type="ChEBI" id="CHEBI:456216"/>
        <dbReference type="EC" id="5.6.2.4"/>
    </reaction>
</comment>
<gene>
    <name evidence="17" type="ORF">SAMN05877842_11468</name>
</gene>
<dbReference type="Pfam" id="PF12705">
    <property type="entry name" value="PDDEXK_1"/>
    <property type="match status" value="1"/>
</dbReference>
<evidence type="ECO:0000256" key="5">
    <source>
        <dbReference type="ARBA" id="ARBA00022806"/>
    </source>
</evidence>
<dbReference type="InterPro" id="IPR027417">
    <property type="entry name" value="P-loop_NTPase"/>
</dbReference>
<feature type="domain" description="UvrD-like helicase C-terminal" evidence="16">
    <location>
        <begin position="421"/>
        <end position="688"/>
    </location>
</feature>
<dbReference type="Pfam" id="PF00580">
    <property type="entry name" value="UvrD-helicase"/>
    <property type="match status" value="1"/>
</dbReference>
<evidence type="ECO:0000256" key="7">
    <source>
        <dbReference type="ARBA" id="ARBA00022840"/>
    </source>
</evidence>
<evidence type="ECO:0000256" key="11">
    <source>
        <dbReference type="ARBA" id="ARBA00034617"/>
    </source>
</evidence>
<dbReference type="RefSeq" id="WP_097150645.1">
    <property type="nucleotide sequence ID" value="NZ_OBQC01000014.1"/>
</dbReference>
<dbReference type="GO" id="GO:0000725">
    <property type="term" value="P:recombinational repair"/>
    <property type="evidence" value="ECO:0007669"/>
    <property type="project" value="TreeGrafter"/>
</dbReference>
<evidence type="ECO:0000256" key="10">
    <source>
        <dbReference type="ARBA" id="ARBA00023235"/>
    </source>
</evidence>
<evidence type="ECO:0000256" key="1">
    <source>
        <dbReference type="ARBA" id="ARBA00022722"/>
    </source>
</evidence>
<evidence type="ECO:0000256" key="9">
    <source>
        <dbReference type="ARBA" id="ARBA00023204"/>
    </source>
</evidence>
<dbReference type="EC" id="5.6.2.4" evidence="12"/>
<dbReference type="PROSITE" id="PS51217">
    <property type="entry name" value="UVRD_HELICASE_CTER"/>
    <property type="match status" value="1"/>
</dbReference>
<dbReference type="Gene3D" id="3.40.50.300">
    <property type="entry name" value="P-loop containing nucleotide triphosphate hydrolases"/>
    <property type="match status" value="4"/>
</dbReference>
<keyword evidence="10" id="KW-0413">Isomerase</keyword>
<comment type="catalytic activity">
    <reaction evidence="11">
        <text>Couples ATP hydrolysis with the unwinding of duplex DNA by translocating in the 3'-5' direction.</text>
        <dbReference type="EC" id="5.6.2.4"/>
    </reaction>
</comment>
<dbReference type="GO" id="GO:0003677">
    <property type="term" value="F:DNA binding"/>
    <property type="evidence" value="ECO:0007669"/>
    <property type="project" value="UniProtKB-KW"/>
</dbReference>
<evidence type="ECO:0000313" key="17">
    <source>
        <dbReference type="EMBL" id="SOC43093.1"/>
    </source>
</evidence>
<evidence type="ECO:0000256" key="13">
    <source>
        <dbReference type="ARBA" id="ARBA00048988"/>
    </source>
</evidence>
<keyword evidence="4 14" id="KW-0378">Hydrolase</keyword>
<dbReference type="PROSITE" id="PS51198">
    <property type="entry name" value="UVRD_HELICASE_ATP_BIND"/>
    <property type="match status" value="1"/>
</dbReference>
<evidence type="ECO:0000259" key="16">
    <source>
        <dbReference type="PROSITE" id="PS51217"/>
    </source>
</evidence>
<evidence type="ECO:0000256" key="12">
    <source>
        <dbReference type="ARBA" id="ARBA00034808"/>
    </source>
</evidence>
<keyword evidence="9" id="KW-0234">DNA repair</keyword>
<evidence type="ECO:0000259" key="15">
    <source>
        <dbReference type="PROSITE" id="PS51198"/>
    </source>
</evidence>
<feature type="binding site" evidence="14">
    <location>
        <begin position="10"/>
        <end position="17"/>
    </location>
    <ligand>
        <name>ATP</name>
        <dbReference type="ChEBI" id="CHEBI:30616"/>
    </ligand>
</feature>
<dbReference type="PANTHER" id="PTHR11070:SF55">
    <property type="entry name" value="DNA 3'-5' HELICASE"/>
    <property type="match status" value="1"/>
</dbReference>
<dbReference type="InterPro" id="IPR014016">
    <property type="entry name" value="UvrD-like_ATP-bd"/>
</dbReference>
<reference evidence="18" key="1">
    <citation type="submission" date="2017-08" db="EMBL/GenBank/DDBJ databases">
        <authorList>
            <person name="Varghese N."/>
            <person name="Submissions S."/>
        </authorList>
    </citation>
    <scope>NUCLEOTIDE SEQUENCE [LARGE SCALE GENOMIC DNA]</scope>
    <source>
        <strain evidence="18">JC23</strain>
    </source>
</reference>
<dbReference type="GO" id="GO:0043138">
    <property type="term" value="F:3'-5' DNA helicase activity"/>
    <property type="evidence" value="ECO:0007669"/>
    <property type="project" value="UniProtKB-EC"/>
</dbReference>
<protein>
    <recommendedName>
        <fullName evidence="12">DNA 3'-5' helicase</fullName>
        <ecNumber evidence="12">5.6.2.4</ecNumber>
    </recommendedName>
</protein>
<dbReference type="Gene3D" id="3.90.320.10">
    <property type="match status" value="1"/>
</dbReference>
<sequence length="1077" mass="121884">MSGNLKIISAGAGAGKTTRLSKEIIDVIQNDIAPEKIVATTFTKKAAEELIERIRLELLKSGKTEEASRILDGYVGTMNSVFGRIIKEFALDIGLSPIQNLLEENESMSLFNSIAYQAIQKYELQNYESLQRLQLIDKDNSWNKYVLDVLKLARENGLSTNDVKACAKYSWDAMQEWLPEPTCNSEEQTKNLIVALKNASKTLPGNDKTKTTQKVVDEILTMLSQIERNGYLSWDQWAKASKLKPAKASLNEVAPLHNAASIHPSHPQLHSDLKEVIEAVFYCAAEAMELYEQEKNLRGLIDFTDQEYLALRLLEDDDYIHALKERIEAVFVDEFQDSSPLQIALNMKLREIAKSATWVGDVKQAIYGFRGTDPDLMKIAMNCIQGIEQDILGDSYRSRQSLVEFVNELFVPVFEVTGLTKELVALNPKREDLKEQQLALESWTFSESKNVKDDAASLAHGVCQIIQQKESYIVVDKETREQRTLKPNDIAILCRSNDECTVIANALSKLGISATIGGSGLMATVEVIYALATLRYLIDERDTLALAQILHFSSEEWQNGEWLEAWLNVENPKEIVKDNPIITQLDKVRTKIFEMSPSEILDLAIVTAKVDEQLLRWGNGNQRLANIDNLRALVQQYEHGAESNGYAATASGLLFYLKEIENDKERNRVAESNNENAVKILTYHRAKGLEWPFVILYSLNKSAISSSKPSVFDRVLAVSTESFNVEKPLQGRKLFFWPWPYGGQSKDVGFDSLVQQTFQLNLRNKQLLEESQRLLYVGMTRARDYLVLATRDFSKATWLNELTNRDGQQIISSIYKTEDDLGEIIVNGRVFSMKHRSLSVPDEIQVTNDNLEQTIYIGESIEKTNFLPATFRPSMTTFAEHLEENILKEEINVKIESIGTRLPITGSPEMDILGSLVHSFLAADHSVLNEEKRHQLAQTILQNFNVFALTPEALVEASNRLNDFIEANYPSRVGIYKEFPIHLKIGKQKASGFIDCLIELPEGWVIIDHKTFPGSEELWTSRAYSHLPQLQIYTQALIEVSNKPVLEAWIHMPVVGKMVQFKNSDLQINSNQQLLLF</sequence>
<accession>A0A285UMU0</accession>
<dbReference type="GO" id="GO:0033202">
    <property type="term" value="C:DNA helicase complex"/>
    <property type="evidence" value="ECO:0007669"/>
    <property type="project" value="TreeGrafter"/>
</dbReference>
<dbReference type="InterPro" id="IPR011604">
    <property type="entry name" value="PDDEXK-like_dom_sf"/>
</dbReference>
<keyword evidence="2 14" id="KW-0547">Nucleotide-binding</keyword>
<keyword evidence="3" id="KW-0227">DNA damage</keyword>
<evidence type="ECO:0000256" key="6">
    <source>
        <dbReference type="ARBA" id="ARBA00022839"/>
    </source>
</evidence>
<name>A0A285UMU0_9BACL</name>
<dbReference type="SUPFAM" id="SSF52980">
    <property type="entry name" value="Restriction endonuclease-like"/>
    <property type="match status" value="1"/>
</dbReference>
<dbReference type="InterPro" id="IPR000212">
    <property type="entry name" value="DNA_helicase_UvrD/REP"/>
</dbReference>
<keyword evidence="5 14" id="KW-0347">Helicase</keyword>
<proteinExistence type="predicted"/>
<evidence type="ECO:0000256" key="8">
    <source>
        <dbReference type="ARBA" id="ARBA00023125"/>
    </source>
</evidence>
<dbReference type="GO" id="GO:0004527">
    <property type="term" value="F:exonuclease activity"/>
    <property type="evidence" value="ECO:0007669"/>
    <property type="project" value="UniProtKB-KW"/>
</dbReference>
<evidence type="ECO:0000256" key="3">
    <source>
        <dbReference type="ARBA" id="ARBA00022763"/>
    </source>
</evidence>
<dbReference type="InterPro" id="IPR014017">
    <property type="entry name" value="DNA_helicase_UvrD-like_C"/>
</dbReference>
<dbReference type="GO" id="GO:0005524">
    <property type="term" value="F:ATP binding"/>
    <property type="evidence" value="ECO:0007669"/>
    <property type="project" value="UniProtKB-UniRule"/>
</dbReference>
<dbReference type="AlphaFoldDB" id="A0A285UMU0"/>
<dbReference type="SUPFAM" id="SSF52540">
    <property type="entry name" value="P-loop containing nucleoside triphosphate hydrolases"/>
    <property type="match status" value="1"/>
</dbReference>
<dbReference type="Proteomes" id="UP000219252">
    <property type="component" value="Unassembled WGS sequence"/>
</dbReference>
<keyword evidence="18" id="KW-1185">Reference proteome</keyword>